<dbReference type="AlphaFoldDB" id="A0A0R3UAP5"/>
<dbReference type="Proteomes" id="UP000267029">
    <property type="component" value="Unassembled WGS sequence"/>
</dbReference>
<dbReference type="EMBL" id="UXSR01001165">
    <property type="protein sequence ID" value="VDD77991.1"/>
    <property type="molecule type" value="Genomic_DNA"/>
</dbReference>
<sequence>MMPTTTVSQLIPALANPSDFGTMSHPVHPLSPMLASPFPNEPDSVRRVNAAALASNPLFVSAVENATAAALISKLATALSHVNDSMVQSLANKDSTESVASALTEAVQLLAAMTAPTVNLNKSVSKVPQGIKRTPSDVRAPLLNPTAPESSTLCATALENAPLATLVAPEAAALSSELKSIAQGLANNDVTDSLLSALNQATQKLATITGVTIELNSSVAQMMADYAVTG</sequence>
<proteinExistence type="predicted"/>
<evidence type="ECO:0000313" key="2">
    <source>
        <dbReference type="Proteomes" id="UP000267029"/>
    </source>
</evidence>
<reference evidence="1 2" key="1">
    <citation type="submission" date="2018-10" db="EMBL/GenBank/DDBJ databases">
        <authorList>
            <consortium name="Pathogen Informatics"/>
        </authorList>
    </citation>
    <scope>NUCLEOTIDE SEQUENCE [LARGE SCALE GENOMIC DNA]</scope>
</reference>
<accession>A0A0R3UAP5</accession>
<keyword evidence="2" id="KW-1185">Reference proteome</keyword>
<organism evidence="1 2">
    <name type="scientific">Mesocestoides corti</name>
    <name type="common">Flatworm</name>
    <dbReference type="NCBI Taxonomy" id="53468"/>
    <lineage>
        <taxon>Eukaryota</taxon>
        <taxon>Metazoa</taxon>
        <taxon>Spiralia</taxon>
        <taxon>Lophotrochozoa</taxon>
        <taxon>Platyhelminthes</taxon>
        <taxon>Cestoda</taxon>
        <taxon>Eucestoda</taxon>
        <taxon>Cyclophyllidea</taxon>
        <taxon>Mesocestoididae</taxon>
        <taxon>Mesocestoides</taxon>
    </lineage>
</organism>
<protein>
    <submittedName>
        <fullName evidence="1">Uncharacterized protein</fullName>
    </submittedName>
</protein>
<evidence type="ECO:0000313" key="1">
    <source>
        <dbReference type="EMBL" id="VDD77991.1"/>
    </source>
</evidence>
<gene>
    <name evidence="1" type="ORF">MCOS_LOCUS3994</name>
</gene>
<name>A0A0R3UAP5_MESCO</name>